<dbReference type="AlphaFoldDB" id="A0A0G1A882"/>
<comment type="caution">
    <text evidence="2">The sequence shown here is derived from an EMBL/GenBank/DDBJ whole genome shotgun (WGS) entry which is preliminary data.</text>
</comment>
<gene>
    <name evidence="2" type="ORF">UV20_C0002G0024</name>
</gene>
<evidence type="ECO:0000313" key="3">
    <source>
        <dbReference type="Proteomes" id="UP000034837"/>
    </source>
</evidence>
<feature type="transmembrane region" description="Helical" evidence="1">
    <location>
        <begin position="9"/>
        <end position="30"/>
    </location>
</feature>
<accession>A0A0G1A882</accession>
<sequence length="197" mass="21869">MNLTLRGKIFLGIGLGVLFIIIIILLAIFWKRQPSPAPTNTLTNASVNTSNNNLNTAPTTTTITPVKLTQEEVKVANNELAIKNVAKNFVERFGSYSMEANFSNFAEIQDLVTPTVAAWLKIYPEDLKKKNPLGFESVTTLALSQKIENLQKNKASVIVSTQRQQRINGVDSLSYNDMKLNLVLSKGVWLVDGAFWQ</sequence>
<dbReference type="Proteomes" id="UP000034837">
    <property type="component" value="Unassembled WGS sequence"/>
</dbReference>
<name>A0A0G1A882_9BACT</name>
<keyword evidence="1" id="KW-0812">Transmembrane</keyword>
<dbReference type="EMBL" id="LCDO01000002">
    <property type="protein sequence ID" value="KKS57235.1"/>
    <property type="molecule type" value="Genomic_DNA"/>
</dbReference>
<evidence type="ECO:0000313" key="2">
    <source>
        <dbReference type="EMBL" id="KKS57235.1"/>
    </source>
</evidence>
<protein>
    <submittedName>
        <fullName evidence="2">Uncharacterized protein</fullName>
    </submittedName>
</protein>
<proteinExistence type="predicted"/>
<evidence type="ECO:0000256" key="1">
    <source>
        <dbReference type="SAM" id="Phobius"/>
    </source>
</evidence>
<keyword evidence="1" id="KW-1133">Transmembrane helix</keyword>
<keyword evidence="1" id="KW-0472">Membrane</keyword>
<organism evidence="2 3">
    <name type="scientific">Candidatus Magasanikbacteria bacterium GW2011_GWA2_42_32</name>
    <dbReference type="NCBI Taxonomy" id="1619039"/>
    <lineage>
        <taxon>Bacteria</taxon>
        <taxon>Candidatus Magasanikiibacteriota</taxon>
    </lineage>
</organism>
<reference evidence="2 3" key="1">
    <citation type="journal article" date="2015" name="Nature">
        <title>rRNA introns, odd ribosomes, and small enigmatic genomes across a large radiation of phyla.</title>
        <authorList>
            <person name="Brown C.T."/>
            <person name="Hug L.A."/>
            <person name="Thomas B.C."/>
            <person name="Sharon I."/>
            <person name="Castelle C.J."/>
            <person name="Singh A."/>
            <person name="Wilkins M.J."/>
            <person name="Williams K.H."/>
            <person name="Banfield J.F."/>
        </authorList>
    </citation>
    <scope>NUCLEOTIDE SEQUENCE [LARGE SCALE GENOMIC DNA]</scope>
</reference>